<name>A0A8T1MJC3_CLOSI</name>
<accession>A0A8T1MJC3</accession>
<proteinExistence type="predicted"/>
<evidence type="ECO:0000313" key="1">
    <source>
        <dbReference type="EMBL" id="KAG5449243.1"/>
    </source>
</evidence>
<keyword evidence="2" id="KW-1185">Reference proteome</keyword>
<dbReference type="EMBL" id="NIRI02000042">
    <property type="protein sequence ID" value="KAG5449243.1"/>
    <property type="molecule type" value="Genomic_DNA"/>
</dbReference>
<gene>
    <name evidence="1" type="ORF">CSKR_100665</name>
</gene>
<comment type="caution">
    <text evidence="1">The sequence shown here is derived from an EMBL/GenBank/DDBJ whole genome shotgun (WGS) entry which is preliminary data.</text>
</comment>
<sequence>MRMLRNQQESSISLFRCHSPTSVFLLYKMCPFCHSPRLYCPYTVLPRLTRHHYHPGSHRDCLIGITLKKVEEYPNRRISPWFETVYGQVTTGRFALVSMRKLVFVNCNEKLLPALNIVNFSACVLEANKAIEYVHSARFDAIAVVTT</sequence>
<evidence type="ECO:0000313" key="2">
    <source>
        <dbReference type="Proteomes" id="UP000286415"/>
    </source>
</evidence>
<reference evidence="1 2" key="2">
    <citation type="journal article" date="2021" name="Genomics">
        <title>High-quality reference genome for Clonorchis sinensis.</title>
        <authorList>
            <person name="Young N.D."/>
            <person name="Stroehlein A.J."/>
            <person name="Kinkar L."/>
            <person name="Wang T."/>
            <person name="Sohn W.M."/>
            <person name="Chang B.C.H."/>
            <person name="Kaur P."/>
            <person name="Weisz D."/>
            <person name="Dudchenko O."/>
            <person name="Aiden E.L."/>
            <person name="Korhonen P.K."/>
            <person name="Gasser R.B."/>
        </authorList>
    </citation>
    <scope>NUCLEOTIDE SEQUENCE [LARGE SCALE GENOMIC DNA]</scope>
    <source>
        <strain evidence="1">Cs-k2</strain>
    </source>
</reference>
<protein>
    <submittedName>
        <fullName evidence="1">Uncharacterized protein</fullName>
    </submittedName>
</protein>
<reference evidence="1 2" key="1">
    <citation type="journal article" date="2018" name="Biotechnol. Adv.">
        <title>Improved genomic resources and new bioinformatic workflow for the carcinogenic parasite Clonorchis sinensis: Biotechnological implications.</title>
        <authorList>
            <person name="Wang D."/>
            <person name="Korhonen P.K."/>
            <person name="Gasser R.B."/>
            <person name="Young N.D."/>
        </authorList>
    </citation>
    <scope>NUCLEOTIDE SEQUENCE [LARGE SCALE GENOMIC DNA]</scope>
    <source>
        <strain evidence="1">Cs-k2</strain>
    </source>
</reference>
<organism evidence="1 2">
    <name type="scientific">Clonorchis sinensis</name>
    <name type="common">Chinese liver fluke</name>
    <dbReference type="NCBI Taxonomy" id="79923"/>
    <lineage>
        <taxon>Eukaryota</taxon>
        <taxon>Metazoa</taxon>
        <taxon>Spiralia</taxon>
        <taxon>Lophotrochozoa</taxon>
        <taxon>Platyhelminthes</taxon>
        <taxon>Trematoda</taxon>
        <taxon>Digenea</taxon>
        <taxon>Opisthorchiida</taxon>
        <taxon>Opisthorchiata</taxon>
        <taxon>Opisthorchiidae</taxon>
        <taxon>Clonorchis</taxon>
    </lineage>
</organism>
<dbReference type="Proteomes" id="UP000286415">
    <property type="component" value="Unassembled WGS sequence"/>
</dbReference>